<dbReference type="SUPFAM" id="SSF54909">
    <property type="entry name" value="Dimeric alpha+beta barrel"/>
    <property type="match status" value="1"/>
</dbReference>
<evidence type="ECO:0000256" key="1">
    <source>
        <dbReference type="ARBA" id="ARBA00023015"/>
    </source>
</evidence>
<dbReference type="SMART" id="SM00344">
    <property type="entry name" value="HTH_ASNC"/>
    <property type="match status" value="1"/>
</dbReference>
<dbReference type="AlphaFoldDB" id="A0A286G4I0"/>
<keyword evidence="6" id="KW-1185">Reference proteome</keyword>
<dbReference type="PANTHER" id="PTHR30154:SF34">
    <property type="entry name" value="TRANSCRIPTIONAL REGULATOR AZLB"/>
    <property type="match status" value="1"/>
</dbReference>
<dbReference type="GO" id="GO:0005829">
    <property type="term" value="C:cytosol"/>
    <property type="evidence" value="ECO:0007669"/>
    <property type="project" value="TreeGrafter"/>
</dbReference>
<dbReference type="PRINTS" id="PR00033">
    <property type="entry name" value="HTHASNC"/>
</dbReference>
<dbReference type="Gene3D" id="1.10.10.10">
    <property type="entry name" value="Winged helix-like DNA-binding domain superfamily/Winged helix DNA-binding domain"/>
    <property type="match status" value="1"/>
</dbReference>
<dbReference type="InterPro" id="IPR019887">
    <property type="entry name" value="Tscrpt_reg_AsnC/Lrp_C"/>
</dbReference>
<dbReference type="Proteomes" id="UP000219621">
    <property type="component" value="Unassembled WGS sequence"/>
</dbReference>
<dbReference type="PANTHER" id="PTHR30154">
    <property type="entry name" value="LEUCINE-RESPONSIVE REGULATORY PROTEIN"/>
    <property type="match status" value="1"/>
</dbReference>
<evidence type="ECO:0000313" key="6">
    <source>
        <dbReference type="Proteomes" id="UP000219621"/>
    </source>
</evidence>
<evidence type="ECO:0000256" key="2">
    <source>
        <dbReference type="ARBA" id="ARBA00023125"/>
    </source>
</evidence>
<dbReference type="InterPro" id="IPR011008">
    <property type="entry name" value="Dimeric_a/b-barrel"/>
</dbReference>
<organism evidence="5 6">
    <name type="scientific">Caenispirillum bisanense</name>
    <dbReference type="NCBI Taxonomy" id="414052"/>
    <lineage>
        <taxon>Bacteria</taxon>
        <taxon>Pseudomonadati</taxon>
        <taxon>Pseudomonadota</taxon>
        <taxon>Alphaproteobacteria</taxon>
        <taxon>Rhodospirillales</taxon>
        <taxon>Novispirillaceae</taxon>
        <taxon>Caenispirillum</taxon>
    </lineage>
</organism>
<dbReference type="EMBL" id="OCNJ01000001">
    <property type="protein sequence ID" value="SOD90431.1"/>
    <property type="molecule type" value="Genomic_DNA"/>
</dbReference>
<dbReference type="SUPFAM" id="SSF46785">
    <property type="entry name" value="Winged helix' DNA-binding domain"/>
    <property type="match status" value="1"/>
</dbReference>
<dbReference type="OrthoDB" id="9813313at2"/>
<dbReference type="Gene3D" id="3.30.70.920">
    <property type="match status" value="1"/>
</dbReference>
<dbReference type="Pfam" id="PF01037">
    <property type="entry name" value="AsnC_trans_reg"/>
    <property type="match status" value="1"/>
</dbReference>
<dbReference type="GO" id="GO:0043565">
    <property type="term" value="F:sequence-specific DNA binding"/>
    <property type="evidence" value="ECO:0007669"/>
    <property type="project" value="InterPro"/>
</dbReference>
<evidence type="ECO:0000256" key="3">
    <source>
        <dbReference type="ARBA" id="ARBA00023163"/>
    </source>
</evidence>
<dbReference type="InterPro" id="IPR000485">
    <property type="entry name" value="AsnC-type_HTH_dom"/>
</dbReference>
<feature type="domain" description="HTH asnC-type" evidence="4">
    <location>
        <begin position="3"/>
        <end position="64"/>
    </location>
</feature>
<dbReference type="RefSeq" id="WP_097277421.1">
    <property type="nucleotide sequence ID" value="NZ_OCNJ01000001.1"/>
</dbReference>
<gene>
    <name evidence="5" type="ORF">SAMN05421508_101540</name>
</gene>
<dbReference type="Pfam" id="PF13412">
    <property type="entry name" value="HTH_24"/>
    <property type="match status" value="1"/>
</dbReference>
<dbReference type="InterPro" id="IPR019888">
    <property type="entry name" value="Tscrpt_reg_AsnC-like"/>
</dbReference>
<reference evidence="6" key="1">
    <citation type="submission" date="2017-09" db="EMBL/GenBank/DDBJ databases">
        <authorList>
            <person name="Varghese N."/>
            <person name="Submissions S."/>
        </authorList>
    </citation>
    <scope>NUCLEOTIDE SEQUENCE [LARGE SCALE GENOMIC DNA]</scope>
    <source>
        <strain evidence="6">USBA 140</strain>
    </source>
</reference>
<keyword evidence="2" id="KW-0238">DNA-binding</keyword>
<dbReference type="InterPro" id="IPR036388">
    <property type="entry name" value="WH-like_DNA-bd_sf"/>
</dbReference>
<protein>
    <submittedName>
        <fullName evidence="5">Transcriptional regulator, AsnC family</fullName>
    </submittedName>
</protein>
<dbReference type="PROSITE" id="PS50956">
    <property type="entry name" value="HTH_ASNC_2"/>
    <property type="match status" value="1"/>
</dbReference>
<keyword evidence="3" id="KW-0804">Transcription</keyword>
<name>A0A286G4I0_9PROT</name>
<proteinExistence type="predicted"/>
<accession>A0A286G4I0</accession>
<sequence>MKLDALDLKILCALQEDGRITKLKLAERVALSPSACFERMRRLEQAGFVSGYHADLDLAKLVRASFVFVEVTLKTHRSSDFQRFEAHVQEVPEILECYAIGGGVDYMLKVVATDIAHYQAVIDALLDAEVGVDRYFTYIVTKPVKRRLDYPVRELLGRG</sequence>
<dbReference type="InterPro" id="IPR036390">
    <property type="entry name" value="WH_DNA-bd_sf"/>
</dbReference>
<evidence type="ECO:0000259" key="4">
    <source>
        <dbReference type="PROSITE" id="PS50956"/>
    </source>
</evidence>
<keyword evidence="1" id="KW-0805">Transcription regulation</keyword>
<dbReference type="GO" id="GO:0043200">
    <property type="term" value="P:response to amino acid"/>
    <property type="evidence" value="ECO:0007669"/>
    <property type="project" value="TreeGrafter"/>
</dbReference>
<evidence type="ECO:0000313" key="5">
    <source>
        <dbReference type="EMBL" id="SOD90431.1"/>
    </source>
</evidence>